<feature type="region of interest" description="Disordered" evidence="1">
    <location>
        <begin position="66"/>
        <end position="87"/>
    </location>
</feature>
<evidence type="ECO:0000313" key="2">
    <source>
        <dbReference type="EMBL" id="MYL97025.1"/>
    </source>
</evidence>
<dbReference type="InterPro" id="IPR036192">
    <property type="entry name" value="Cell_div_ZapA-like_sf"/>
</dbReference>
<gene>
    <name evidence="2" type="primary">zapA</name>
    <name evidence="2" type="ORF">GR702_04440</name>
</gene>
<dbReference type="Pfam" id="PF05164">
    <property type="entry name" value="ZapA"/>
    <property type="match status" value="1"/>
</dbReference>
<dbReference type="SUPFAM" id="SSF102829">
    <property type="entry name" value="Cell division protein ZapA-like"/>
    <property type="match status" value="1"/>
</dbReference>
<proteinExistence type="predicted"/>
<accession>A0A7X4GEP2</accession>
<organism evidence="2 3">
    <name type="scientific">Novosphingobium silvae</name>
    <dbReference type="NCBI Taxonomy" id="2692619"/>
    <lineage>
        <taxon>Bacteria</taxon>
        <taxon>Pseudomonadati</taxon>
        <taxon>Pseudomonadota</taxon>
        <taxon>Alphaproteobacteria</taxon>
        <taxon>Sphingomonadales</taxon>
        <taxon>Sphingomonadaceae</taxon>
        <taxon>Novosphingobium</taxon>
    </lineage>
</organism>
<comment type="caution">
    <text evidence="2">The sequence shown here is derived from an EMBL/GenBank/DDBJ whole genome shotgun (WGS) entry which is preliminary data.</text>
</comment>
<dbReference type="Proteomes" id="UP000465810">
    <property type="component" value="Unassembled WGS sequence"/>
</dbReference>
<dbReference type="GO" id="GO:0051301">
    <property type="term" value="P:cell division"/>
    <property type="evidence" value="ECO:0007669"/>
    <property type="project" value="UniProtKB-KW"/>
</dbReference>
<evidence type="ECO:0000256" key="1">
    <source>
        <dbReference type="SAM" id="MobiDB-lite"/>
    </source>
</evidence>
<dbReference type="EMBL" id="WVTD01000002">
    <property type="protein sequence ID" value="MYL97025.1"/>
    <property type="molecule type" value="Genomic_DNA"/>
</dbReference>
<dbReference type="RefSeq" id="WP_160984754.1">
    <property type="nucleotide sequence ID" value="NZ_WVTD01000002.1"/>
</dbReference>
<keyword evidence="3" id="KW-1185">Reference proteome</keyword>
<keyword evidence="2" id="KW-0131">Cell cycle</keyword>
<evidence type="ECO:0000313" key="3">
    <source>
        <dbReference type="Proteomes" id="UP000465810"/>
    </source>
</evidence>
<dbReference type="AlphaFoldDB" id="A0A7X4GEP2"/>
<protein>
    <submittedName>
        <fullName evidence="2">Cell division protein ZapA</fullName>
    </submittedName>
</protein>
<sequence>MGNVTLSIGGRSFTLASANGEEAHVEALGRLIDEKVRAAGVSGQTETRMLLFASLMLADELHELRSRPAPEPVPEPVASPIEAPRMPREAGERLARIAARIENLASLLEGEKKSA</sequence>
<dbReference type="InterPro" id="IPR007838">
    <property type="entry name" value="Cell_div_ZapA-like"/>
</dbReference>
<name>A0A7X4GEP2_9SPHN</name>
<reference evidence="2 3" key="1">
    <citation type="submission" date="2019-12" db="EMBL/GenBank/DDBJ databases">
        <authorList>
            <person name="Feng G."/>
            <person name="Zhu H."/>
        </authorList>
    </citation>
    <scope>NUCLEOTIDE SEQUENCE [LARGE SCALE GENOMIC DNA]</scope>
    <source>
        <strain evidence="2 3">FGD1</strain>
    </source>
</reference>
<keyword evidence="2" id="KW-0132">Cell division</keyword>